<evidence type="ECO:0000313" key="1">
    <source>
        <dbReference type="EMBL" id="MCZ8545062.1"/>
    </source>
</evidence>
<sequence>MSKPEIVICGDCLRILPYTDERHCDIEPCPCGGQLCGCELCTYTAIWLRQGVRNRAFLGLQPGPNLGFWCEETGIEDRASD</sequence>
<protein>
    <recommendedName>
        <fullName evidence="3">Cysteine-rich CWC</fullName>
    </recommendedName>
</protein>
<organism evidence="1 2">
    <name type="scientific">Mesorhizobium qingshengii</name>
    <dbReference type="NCBI Taxonomy" id="1165689"/>
    <lineage>
        <taxon>Bacteria</taxon>
        <taxon>Pseudomonadati</taxon>
        <taxon>Pseudomonadota</taxon>
        <taxon>Alphaproteobacteria</taxon>
        <taxon>Hyphomicrobiales</taxon>
        <taxon>Phyllobacteriaceae</taxon>
        <taxon>Mesorhizobium</taxon>
    </lineage>
</organism>
<evidence type="ECO:0000313" key="2">
    <source>
        <dbReference type="Proteomes" id="UP001152178"/>
    </source>
</evidence>
<dbReference type="RefSeq" id="WP_269905556.1">
    <property type="nucleotide sequence ID" value="NZ_JAPFQA010000004.1"/>
</dbReference>
<evidence type="ECO:0008006" key="3">
    <source>
        <dbReference type="Google" id="ProtNLM"/>
    </source>
</evidence>
<accession>A0ABT4QU03</accession>
<name>A0ABT4QU03_9HYPH</name>
<dbReference type="Proteomes" id="UP001152178">
    <property type="component" value="Unassembled WGS sequence"/>
</dbReference>
<reference evidence="1" key="1">
    <citation type="submission" date="2022-11" db="EMBL/GenBank/DDBJ databases">
        <authorList>
            <person name="Coimbra C."/>
        </authorList>
    </citation>
    <scope>NUCLEOTIDE SEQUENCE</scope>
    <source>
        <strain evidence="1">Jales19</strain>
    </source>
</reference>
<keyword evidence="2" id="KW-1185">Reference proteome</keyword>
<dbReference type="EMBL" id="JAPFQA010000004">
    <property type="protein sequence ID" value="MCZ8545062.1"/>
    <property type="molecule type" value="Genomic_DNA"/>
</dbReference>
<gene>
    <name evidence="1" type="ORF">OOJ09_12785</name>
</gene>
<proteinExistence type="predicted"/>
<comment type="caution">
    <text evidence="1">The sequence shown here is derived from an EMBL/GenBank/DDBJ whole genome shotgun (WGS) entry which is preliminary data.</text>
</comment>